<dbReference type="AlphaFoldDB" id="A0A9P5YZN4"/>
<evidence type="ECO:0000313" key="1">
    <source>
        <dbReference type="EMBL" id="KAF9478737.1"/>
    </source>
</evidence>
<dbReference type="Proteomes" id="UP000807469">
    <property type="component" value="Unassembled WGS sequence"/>
</dbReference>
<proteinExistence type="predicted"/>
<reference evidence="1" key="1">
    <citation type="submission" date="2020-11" db="EMBL/GenBank/DDBJ databases">
        <authorList>
            <consortium name="DOE Joint Genome Institute"/>
            <person name="Ahrendt S."/>
            <person name="Riley R."/>
            <person name="Andreopoulos W."/>
            <person name="Labutti K."/>
            <person name="Pangilinan J."/>
            <person name="Ruiz-Duenas F.J."/>
            <person name="Barrasa J.M."/>
            <person name="Sanchez-Garcia M."/>
            <person name="Camarero S."/>
            <person name="Miyauchi S."/>
            <person name="Serrano A."/>
            <person name="Linde D."/>
            <person name="Babiker R."/>
            <person name="Drula E."/>
            <person name="Ayuso-Fernandez I."/>
            <person name="Pacheco R."/>
            <person name="Padilla G."/>
            <person name="Ferreira P."/>
            <person name="Barriuso J."/>
            <person name="Kellner H."/>
            <person name="Castanera R."/>
            <person name="Alfaro M."/>
            <person name="Ramirez L."/>
            <person name="Pisabarro A.G."/>
            <person name="Kuo A."/>
            <person name="Tritt A."/>
            <person name="Lipzen A."/>
            <person name="He G."/>
            <person name="Yan M."/>
            <person name="Ng V."/>
            <person name="Cullen D."/>
            <person name="Martin F."/>
            <person name="Rosso M.-N."/>
            <person name="Henrissat B."/>
            <person name="Hibbett D."/>
            <person name="Martinez A.T."/>
            <person name="Grigoriev I.V."/>
        </authorList>
    </citation>
    <scope>NUCLEOTIDE SEQUENCE</scope>
    <source>
        <strain evidence="1">CIRM-BRFM 674</strain>
    </source>
</reference>
<protein>
    <submittedName>
        <fullName evidence="1">Uncharacterized protein</fullName>
    </submittedName>
</protein>
<name>A0A9P5YZN4_9AGAR</name>
<organism evidence="1 2">
    <name type="scientific">Pholiota conissans</name>
    <dbReference type="NCBI Taxonomy" id="109636"/>
    <lineage>
        <taxon>Eukaryota</taxon>
        <taxon>Fungi</taxon>
        <taxon>Dikarya</taxon>
        <taxon>Basidiomycota</taxon>
        <taxon>Agaricomycotina</taxon>
        <taxon>Agaricomycetes</taxon>
        <taxon>Agaricomycetidae</taxon>
        <taxon>Agaricales</taxon>
        <taxon>Agaricineae</taxon>
        <taxon>Strophariaceae</taxon>
        <taxon>Pholiota</taxon>
    </lineage>
</organism>
<dbReference type="OrthoDB" id="3058863at2759"/>
<accession>A0A9P5YZN4</accession>
<sequence length="199" mass="21861">MSSLLYSTGTYNGASLNEAPSTVALSNVASPDSSTPIMPSVVSVTHIILQDTLVQLPSYEEVTSTRDVARLPGYRRARPQRYHPYRVNYPVLADGVGIDRLFNTIYDEEYICIHVPPAPLRPLPTPPLVPTPLPLPVGNPNPNEVEDFFDYRADDYPPQLAEFDRHVAQNVAAVILQEFVAAPSWGGRRTGNPQPALPS</sequence>
<comment type="caution">
    <text evidence="1">The sequence shown here is derived from an EMBL/GenBank/DDBJ whole genome shotgun (WGS) entry which is preliminary data.</text>
</comment>
<evidence type="ECO:0000313" key="2">
    <source>
        <dbReference type="Proteomes" id="UP000807469"/>
    </source>
</evidence>
<dbReference type="EMBL" id="MU155228">
    <property type="protein sequence ID" value="KAF9478737.1"/>
    <property type="molecule type" value="Genomic_DNA"/>
</dbReference>
<gene>
    <name evidence="1" type="ORF">BDN70DRAFT_879654</name>
</gene>
<keyword evidence="2" id="KW-1185">Reference proteome</keyword>